<accession>A0A087H0F2</accession>
<protein>
    <recommendedName>
        <fullName evidence="2">Synergin gamma C-terminal domain-containing protein</fullName>
    </recommendedName>
</protein>
<dbReference type="InterPro" id="IPR059024">
    <property type="entry name" value="SYNRG_C"/>
</dbReference>
<keyword evidence="4" id="KW-1185">Reference proteome</keyword>
<name>A0A087H0F2_ARAAL</name>
<feature type="region of interest" description="Disordered" evidence="1">
    <location>
        <begin position="19"/>
        <end position="53"/>
    </location>
</feature>
<dbReference type="Gramene" id="KFK35604">
    <property type="protein sequence ID" value="KFK35604"/>
    <property type="gene ID" value="AALP_AA4G013000"/>
</dbReference>
<evidence type="ECO:0000259" key="2">
    <source>
        <dbReference type="Pfam" id="PF25999"/>
    </source>
</evidence>
<dbReference type="AlphaFoldDB" id="A0A087H0F2"/>
<dbReference type="Proteomes" id="UP000029120">
    <property type="component" value="Chromosome 4"/>
</dbReference>
<feature type="domain" description="Synergin gamma C-terminal" evidence="2">
    <location>
        <begin position="568"/>
        <end position="761"/>
    </location>
</feature>
<proteinExistence type="predicted"/>
<evidence type="ECO:0000313" key="4">
    <source>
        <dbReference type="Proteomes" id="UP000029120"/>
    </source>
</evidence>
<dbReference type="PANTHER" id="PTHR35701">
    <property type="entry name" value="OS11G0148400 PROTEIN"/>
    <property type="match status" value="1"/>
</dbReference>
<dbReference type="EMBL" id="CM002872">
    <property type="protein sequence ID" value="KFK35604.1"/>
    <property type="molecule type" value="Genomic_DNA"/>
</dbReference>
<sequence>MNGVDFFFLGDDDWGDFVDSSPRIDPNGSLSDPNRIDSEKNRGPVPLSVFGEEDEDESGASFHFSLDSFSRSVISNLYRDNNGHNLQTNGNDKDSLNLDRDVLNSTTIHDDAWEFKTISKTAYGVCKEQQDNTESASVVWSSATNGDDDPWGSDGWEFKVAEAGESNKESNAWGLGLTFETTDSLQSNFEKEPQKRANGLISFPSNANANYDGNSWALKQPSLETGNEKEEKEVHNKPKGLLPLSFFEDEKLGTSDTLVHEENLVSVSDFSMTEKTKAQCPTVSISDLISSLYSQVEEKNAINLSEKSDGYGFVSVGAATDSSLVNGEDDSWEFQGSAKTITDPSITEGGDEFDSTWEFQGPSLALTNSDVAEGVDEFIDDSWEFQGPTQPVRDSRSRKDDDCSWESKHCSVEKEVANRYSVPDGCGELHEKTVISIEYNDYQDVFHKLKTELYYIALNHLKTLKEACDLAADSDEVAEVQKLDSEIQDLQNWLNSDVLISEVNVLNLQPRSSGITELSKALQEPKFRVYSEDFLSERLLLAEKDWKSTVELLKHATLTLKILNLGSPEEQSKYTSTWFVIASACAQELRHAASIWKQVIENDVQEEILSKPQGKRYALSVGEIYGVVNILRASTRLYRPWILLAPTSPNVLAVLDECVKLWLSSGLEEALLNNFNRHQRHDRDYSADQLLESIKKIDEVDAFTLHTCITSATSPTCYISGLNTEIVPVGIKTVEWNREQHYLMPLANLWANLISRDPPSLLGYHFPTVSYKKPTLPS</sequence>
<dbReference type="PANTHER" id="PTHR35701:SF1">
    <property type="entry name" value="OS11G0148400 PROTEIN"/>
    <property type="match status" value="1"/>
</dbReference>
<organism evidence="3 4">
    <name type="scientific">Arabis alpina</name>
    <name type="common">Alpine rock-cress</name>
    <dbReference type="NCBI Taxonomy" id="50452"/>
    <lineage>
        <taxon>Eukaryota</taxon>
        <taxon>Viridiplantae</taxon>
        <taxon>Streptophyta</taxon>
        <taxon>Embryophyta</taxon>
        <taxon>Tracheophyta</taxon>
        <taxon>Spermatophyta</taxon>
        <taxon>Magnoliopsida</taxon>
        <taxon>eudicotyledons</taxon>
        <taxon>Gunneridae</taxon>
        <taxon>Pentapetalae</taxon>
        <taxon>rosids</taxon>
        <taxon>malvids</taxon>
        <taxon>Brassicales</taxon>
        <taxon>Brassicaceae</taxon>
        <taxon>Arabideae</taxon>
        <taxon>Arabis</taxon>
    </lineage>
</organism>
<gene>
    <name evidence="3" type="ordered locus">AALP_Aa4g013000</name>
</gene>
<evidence type="ECO:0000313" key="3">
    <source>
        <dbReference type="EMBL" id="KFK35604.1"/>
    </source>
</evidence>
<reference evidence="4" key="1">
    <citation type="journal article" date="2015" name="Nat. Plants">
        <title>Genome expansion of Arabis alpina linked with retrotransposition and reduced symmetric DNA methylation.</title>
        <authorList>
            <person name="Willing E.M."/>
            <person name="Rawat V."/>
            <person name="Mandakova T."/>
            <person name="Maumus F."/>
            <person name="James G.V."/>
            <person name="Nordstroem K.J."/>
            <person name="Becker C."/>
            <person name="Warthmann N."/>
            <person name="Chica C."/>
            <person name="Szarzynska B."/>
            <person name="Zytnicki M."/>
            <person name="Albani M.C."/>
            <person name="Kiefer C."/>
            <person name="Bergonzi S."/>
            <person name="Castaings L."/>
            <person name="Mateos J.L."/>
            <person name="Berns M.C."/>
            <person name="Bujdoso N."/>
            <person name="Piofczyk T."/>
            <person name="de Lorenzo L."/>
            <person name="Barrero-Sicilia C."/>
            <person name="Mateos I."/>
            <person name="Piednoel M."/>
            <person name="Hagmann J."/>
            <person name="Chen-Min-Tao R."/>
            <person name="Iglesias-Fernandez R."/>
            <person name="Schuster S.C."/>
            <person name="Alonso-Blanco C."/>
            <person name="Roudier F."/>
            <person name="Carbonero P."/>
            <person name="Paz-Ares J."/>
            <person name="Davis S.J."/>
            <person name="Pecinka A."/>
            <person name="Quesneville H."/>
            <person name="Colot V."/>
            <person name="Lysak M.A."/>
            <person name="Weigel D."/>
            <person name="Coupland G."/>
            <person name="Schneeberger K."/>
        </authorList>
    </citation>
    <scope>NUCLEOTIDE SEQUENCE [LARGE SCALE GENOMIC DNA]</scope>
    <source>
        <strain evidence="4">cv. Pajares</strain>
    </source>
</reference>
<dbReference type="Pfam" id="PF25999">
    <property type="entry name" value="SYNRG_C"/>
    <property type="match status" value="1"/>
</dbReference>
<dbReference type="eggNOG" id="ENOG502QRFB">
    <property type="taxonomic scope" value="Eukaryota"/>
</dbReference>
<evidence type="ECO:0000256" key="1">
    <source>
        <dbReference type="SAM" id="MobiDB-lite"/>
    </source>
</evidence>
<dbReference type="OrthoDB" id="765227at2759"/>